<dbReference type="PANTHER" id="PTHR43394">
    <property type="entry name" value="ATP-DEPENDENT PERMEASE MDL1, MITOCHONDRIAL"/>
    <property type="match status" value="1"/>
</dbReference>
<evidence type="ECO:0000256" key="2">
    <source>
        <dbReference type="ARBA" id="ARBA00022448"/>
    </source>
</evidence>
<evidence type="ECO:0000256" key="4">
    <source>
        <dbReference type="ARBA" id="ARBA00022741"/>
    </source>
</evidence>
<evidence type="ECO:0000256" key="7">
    <source>
        <dbReference type="ARBA" id="ARBA00023136"/>
    </source>
</evidence>
<feature type="domain" description="ABC transmembrane type-1" evidence="11">
    <location>
        <begin position="75"/>
        <end position="357"/>
    </location>
</feature>
<proteinExistence type="predicted"/>
<dbReference type="KEGG" id="mpro:BJP34_26720"/>
<dbReference type="Gene3D" id="3.40.50.300">
    <property type="entry name" value="P-loop containing nucleotide triphosphate hydrolases"/>
    <property type="match status" value="1"/>
</dbReference>
<dbReference type="EMBL" id="CP017599">
    <property type="protein sequence ID" value="AOX02558.1"/>
    <property type="molecule type" value="Genomic_DNA"/>
</dbReference>
<dbReference type="InterPro" id="IPR027417">
    <property type="entry name" value="P-loop_NTPase"/>
</dbReference>
<feature type="transmembrane region" description="Helical" evidence="9">
    <location>
        <begin position="181"/>
        <end position="206"/>
    </location>
</feature>
<dbReference type="InterPro" id="IPR011527">
    <property type="entry name" value="ABC1_TM_dom"/>
</dbReference>
<keyword evidence="6 9" id="KW-1133">Transmembrane helix</keyword>
<dbReference type="OrthoDB" id="516912at2"/>
<evidence type="ECO:0000256" key="9">
    <source>
        <dbReference type="SAM" id="Phobius"/>
    </source>
</evidence>
<keyword evidence="7 9" id="KW-0472">Membrane</keyword>
<dbReference type="InterPro" id="IPR036640">
    <property type="entry name" value="ABC1_TM_sf"/>
</dbReference>
<evidence type="ECO:0000256" key="6">
    <source>
        <dbReference type="ARBA" id="ARBA00022989"/>
    </source>
</evidence>
<dbReference type="Pfam" id="PF00664">
    <property type="entry name" value="ABC_membrane"/>
    <property type="match status" value="1"/>
</dbReference>
<evidence type="ECO:0000256" key="5">
    <source>
        <dbReference type="ARBA" id="ARBA00022840"/>
    </source>
</evidence>
<keyword evidence="4" id="KW-0547">Nucleotide-binding</keyword>
<dbReference type="GO" id="GO:0015421">
    <property type="term" value="F:ABC-type oligopeptide transporter activity"/>
    <property type="evidence" value="ECO:0007669"/>
    <property type="project" value="TreeGrafter"/>
</dbReference>
<name>A0A1D8TY38_9CYAN</name>
<dbReference type="Pfam" id="PF00005">
    <property type="entry name" value="ABC_tran"/>
    <property type="match status" value="1"/>
</dbReference>
<dbReference type="SUPFAM" id="SSF52540">
    <property type="entry name" value="P-loop containing nucleoside triphosphate hydrolases"/>
    <property type="match status" value="1"/>
</dbReference>
<dbReference type="Gene3D" id="1.20.1560.10">
    <property type="entry name" value="ABC transporter type 1, transmembrane domain"/>
    <property type="match status" value="1"/>
</dbReference>
<dbReference type="PROSITE" id="PS50929">
    <property type="entry name" value="ABC_TM1F"/>
    <property type="match status" value="1"/>
</dbReference>
<gene>
    <name evidence="12" type="ORF">BJP34_26720</name>
</gene>
<feature type="domain" description="ABC transporter" evidence="10">
    <location>
        <begin position="391"/>
        <end position="625"/>
    </location>
</feature>
<dbReference type="SMART" id="SM00382">
    <property type="entry name" value="AAA"/>
    <property type="match status" value="1"/>
</dbReference>
<dbReference type="FunFam" id="3.40.50.300:FF:000287">
    <property type="entry name" value="Multidrug ABC transporter ATP-binding protein"/>
    <property type="match status" value="1"/>
</dbReference>
<feature type="transmembrane region" description="Helical" evidence="9">
    <location>
        <begin position="72"/>
        <end position="91"/>
    </location>
</feature>
<dbReference type="InterPro" id="IPR039421">
    <property type="entry name" value="Type_1_exporter"/>
</dbReference>
<dbReference type="InterPro" id="IPR003439">
    <property type="entry name" value="ABC_transporter-like_ATP-bd"/>
</dbReference>
<organism evidence="12 13">
    <name type="scientific">Moorena producens PAL-8-15-08-1</name>
    <dbReference type="NCBI Taxonomy" id="1458985"/>
    <lineage>
        <taxon>Bacteria</taxon>
        <taxon>Bacillati</taxon>
        <taxon>Cyanobacteriota</taxon>
        <taxon>Cyanophyceae</taxon>
        <taxon>Coleofasciculales</taxon>
        <taxon>Coleofasciculaceae</taxon>
        <taxon>Moorena</taxon>
    </lineage>
</organism>
<dbReference type="RefSeq" id="WP_070394963.1">
    <property type="nucleotide sequence ID" value="NZ_CP017599.1"/>
</dbReference>
<evidence type="ECO:0000259" key="11">
    <source>
        <dbReference type="PROSITE" id="PS50929"/>
    </source>
</evidence>
<dbReference type="CDD" id="cd07346">
    <property type="entry name" value="ABC_6TM_exporters"/>
    <property type="match status" value="1"/>
</dbReference>
<dbReference type="PANTHER" id="PTHR43394:SF1">
    <property type="entry name" value="ATP-BINDING CASSETTE SUB-FAMILY B MEMBER 10, MITOCHONDRIAL"/>
    <property type="match status" value="1"/>
</dbReference>
<dbReference type="SUPFAM" id="SSF90123">
    <property type="entry name" value="ABC transporter transmembrane region"/>
    <property type="match status" value="1"/>
</dbReference>
<comment type="subcellular location">
    <subcellularLocation>
        <location evidence="1">Cell membrane</location>
        <topology evidence="1">Multi-pass membrane protein</topology>
    </subcellularLocation>
</comment>
<keyword evidence="5" id="KW-0067">ATP-binding</keyword>
<keyword evidence="2" id="KW-0813">Transport</keyword>
<dbReference type="PROSITE" id="PS00211">
    <property type="entry name" value="ABC_TRANSPORTER_1"/>
    <property type="match status" value="1"/>
</dbReference>
<evidence type="ECO:0000256" key="3">
    <source>
        <dbReference type="ARBA" id="ARBA00022692"/>
    </source>
</evidence>
<evidence type="ECO:0000259" key="10">
    <source>
        <dbReference type="PROSITE" id="PS50893"/>
    </source>
</evidence>
<dbReference type="AlphaFoldDB" id="A0A1D8TY38"/>
<feature type="transmembrane region" description="Helical" evidence="9">
    <location>
        <begin position="294"/>
        <end position="316"/>
    </location>
</feature>
<dbReference type="InterPro" id="IPR003593">
    <property type="entry name" value="AAA+_ATPase"/>
</dbReference>
<feature type="transmembrane region" description="Helical" evidence="9">
    <location>
        <begin position="111"/>
        <end position="136"/>
    </location>
</feature>
<keyword evidence="3 9" id="KW-0812">Transmembrane</keyword>
<evidence type="ECO:0000256" key="8">
    <source>
        <dbReference type="SAM" id="MobiDB-lite"/>
    </source>
</evidence>
<feature type="region of interest" description="Disordered" evidence="8">
    <location>
        <begin position="1"/>
        <end position="44"/>
    </location>
</feature>
<dbReference type="GO" id="GO:0005886">
    <property type="term" value="C:plasma membrane"/>
    <property type="evidence" value="ECO:0007669"/>
    <property type="project" value="UniProtKB-SubCell"/>
</dbReference>
<reference evidence="13" key="1">
    <citation type="submission" date="2016-10" db="EMBL/GenBank/DDBJ databases">
        <title>Comparative genomics uncovers the prolific and rare metabolic potential of the cyanobacterial genus Moorea.</title>
        <authorList>
            <person name="Leao T."/>
            <person name="Castelao G."/>
            <person name="Korobeynikov A."/>
            <person name="Monroe E.A."/>
            <person name="Podell S."/>
            <person name="Glukhov E."/>
            <person name="Allen E."/>
            <person name="Gerwick W.H."/>
            <person name="Gerwick L."/>
        </authorList>
    </citation>
    <scope>NUCLEOTIDE SEQUENCE [LARGE SCALE GENOMIC DNA]</scope>
    <source>
        <strain evidence="13">PAL-8-15-08-1</strain>
    </source>
</reference>
<dbReference type="InterPro" id="IPR017871">
    <property type="entry name" value="ABC_transporter-like_CS"/>
</dbReference>
<feature type="compositionally biased region" description="Basic and acidic residues" evidence="8">
    <location>
        <begin position="13"/>
        <end position="44"/>
    </location>
</feature>
<dbReference type="Proteomes" id="UP000177870">
    <property type="component" value="Chromosome"/>
</dbReference>
<dbReference type="PROSITE" id="PS50893">
    <property type="entry name" value="ABC_TRANSPORTER_2"/>
    <property type="match status" value="1"/>
</dbReference>
<dbReference type="STRING" id="1458985.BJP34_26720"/>
<dbReference type="GO" id="GO:0016887">
    <property type="term" value="F:ATP hydrolysis activity"/>
    <property type="evidence" value="ECO:0007669"/>
    <property type="project" value="InterPro"/>
</dbReference>
<evidence type="ECO:0000313" key="13">
    <source>
        <dbReference type="Proteomes" id="UP000177870"/>
    </source>
</evidence>
<evidence type="ECO:0000313" key="12">
    <source>
        <dbReference type="EMBL" id="AOX02558.1"/>
    </source>
</evidence>
<evidence type="ECO:0000256" key="1">
    <source>
        <dbReference type="ARBA" id="ARBA00004651"/>
    </source>
</evidence>
<dbReference type="GO" id="GO:0005524">
    <property type="term" value="F:ATP binding"/>
    <property type="evidence" value="ECO:0007669"/>
    <property type="project" value="UniProtKB-KW"/>
</dbReference>
<sequence>MKADQIPQVTNDEAEKLQEELDNNLEKSEEKLDNVQDTDTDNKTDNEIEKVPEELETHLYRRLFDYGWQHKAPFLFAIALTICASFINFFIPQVNRYVIDVVIPEKQFNMLPWVGVIILSMTLAAGALLFFQLYAIKVFGQKTIESIRLDLYQHIQGLSISFFEGQRTGELMSRLARDVDIVGQLLSANLIAILIDSFAFIVVFIYILVSNWLLAIMIALTWPFIIYILQFSQKRLQKIYQSVNDQADLISNHLQDTISNIKIIKSFGNEQYEIDRFTEFSRNYREENLKATRFWSIFVPIINTLNELGNLLTLVFGAWGVMVSHLTIGELAALLTYVTLLNKPINRFNGLVNIIQSSGVSAKRIFQILDTKVEVKEKENAINLTSIQGNLKFEEMEFAYHNNQSVIRNFNLDIQPGMSVALVGSSGSGKSTVAKIAARFYDPQKGRVLLDGHDLQDISLSSLRSHIGIVPQETLLLYGTVRENIAYGKLDATDIEIEAAAKAANAHDFIMDFPDGYQSIIGEQGVKLSGGQRQRIAIARVLLKNPQIVILDEATSALDSESEQLIQESIKQLFKGRTSLVIAHRLSTIADVDLIVVLEKGEIVETGTHTELIAQGGRYAYLYELQFVKSGN</sequence>
<protein>
    <submittedName>
        <fullName evidence="12">ABC transporter</fullName>
    </submittedName>
</protein>
<feature type="transmembrane region" description="Helical" evidence="9">
    <location>
        <begin position="212"/>
        <end position="229"/>
    </location>
</feature>
<accession>A0A1D8TY38</accession>